<sequence length="66" mass="7304">MTCRNAVYINPVRDLGELLLKVEKPGRYTGGEHGRLAKKSAPKETPAPKETQPPCKPLLLFPTSMK</sequence>
<dbReference type="AlphaFoldDB" id="A0A806JZN9"/>
<organism evidence="2">
    <name type="scientific">uncultured bacterium contig00061</name>
    <dbReference type="NCBI Taxonomy" id="1181544"/>
    <lineage>
        <taxon>Bacteria</taxon>
        <taxon>environmental samples</taxon>
    </lineage>
</organism>
<name>A0A806JZN9_9BACT</name>
<reference evidence="2" key="1">
    <citation type="submission" date="2012-03" db="EMBL/GenBank/DDBJ databases">
        <title>Functional metagenomics reveals considerable lignocellulase gene clusters in the gut microbiome of a wood-feeding higher termite.</title>
        <authorList>
            <person name="Liu N."/>
        </authorList>
    </citation>
    <scope>NUCLEOTIDE SEQUENCE</scope>
</reference>
<proteinExistence type="predicted"/>
<evidence type="ECO:0000313" key="2">
    <source>
        <dbReference type="EMBL" id="AGS52303.1"/>
    </source>
</evidence>
<evidence type="ECO:0000256" key="1">
    <source>
        <dbReference type="SAM" id="MobiDB-lite"/>
    </source>
</evidence>
<protein>
    <submittedName>
        <fullName evidence="2">Uncharacterized protein</fullName>
    </submittedName>
</protein>
<dbReference type="EMBL" id="JQ844188">
    <property type="protein sequence ID" value="AGS52303.1"/>
    <property type="molecule type" value="Genomic_DNA"/>
</dbReference>
<feature type="region of interest" description="Disordered" evidence="1">
    <location>
        <begin position="25"/>
        <end position="66"/>
    </location>
</feature>
<accession>A0A806JZN9</accession>
<feature type="compositionally biased region" description="Basic and acidic residues" evidence="1">
    <location>
        <begin position="25"/>
        <end position="35"/>
    </location>
</feature>